<keyword evidence="13" id="KW-1185">Reference proteome</keyword>
<evidence type="ECO:0000256" key="5">
    <source>
        <dbReference type="ARBA" id="ARBA00022618"/>
    </source>
</evidence>
<keyword evidence="5" id="KW-0132">Cell division</keyword>
<dbReference type="GO" id="GO:0000775">
    <property type="term" value="C:chromosome, centromeric region"/>
    <property type="evidence" value="ECO:0007669"/>
    <property type="project" value="UniProtKB-SubCell"/>
</dbReference>
<evidence type="ECO:0000256" key="4">
    <source>
        <dbReference type="ARBA" id="ARBA00022454"/>
    </source>
</evidence>
<dbReference type="InterPro" id="IPR018867">
    <property type="entry name" value="Cell_div_borealin"/>
</dbReference>
<accession>A0AAE0BHY7</accession>
<keyword evidence="9" id="KW-0137">Centromere</keyword>
<sequence>MTEKGAAKPSVNVEALVEELELEVEARCASLMASAKDKVEALRNEFQVQLMKLPKKVRELPMKDFRLDFSGDIKAVLLEDINSRLASDLPIDSAASVPATGRKTRGGGAATATTLDTDVKTTRKRGRAGGAEVMEAPPPRTTRRNKPATDVKSTPLPAARSTAANSAPQATPMTTHKLVPFTPAPHAYHLVSTPAVTCARIPRAGETFYSQNGSPLGVCAAEETDDIPSAA</sequence>
<evidence type="ECO:0000256" key="7">
    <source>
        <dbReference type="ARBA" id="ARBA00023242"/>
    </source>
</evidence>
<evidence type="ECO:0000256" key="6">
    <source>
        <dbReference type="ARBA" id="ARBA00022776"/>
    </source>
</evidence>
<evidence type="ECO:0000313" key="12">
    <source>
        <dbReference type="EMBL" id="KAK3236208.1"/>
    </source>
</evidence>
<proteinExistence type="inferred from homology"/>
<evidence type="ECO:0000256" key="10">
    <source>
        <dbReference type="SAM" id="MobiDB-lite"/>
    </source>
</evidence>
<gene>
    <name evidence="12" type="ORF">CYMTET_53638</name>
</gene>
<evidence type="ECO:0000256" key="8">
    <source>
        <dbReference type="ARBA" id="ARBA00023306"/>
    </source>
</evidence>
<keyword evidence="7" id="KW-0539">Nucleus</keyword>
<dbReference type="Pfam" id="PF10444">
    <property type="entry name" value="Nbl1_Borealin_N"/>
    <property type="match status" value="1"/>
</dbReference>
<dbReference type="GO" id="GO:0005634">
    <property type="term" value="C:nucleus"/>
    <property type="evidence" value="ECO:0007669"/>
    <property type="project" value="UniProtKB-SubCell"/>
</dbReference>
<dbReference type="PANTHER" id="PTHR16040:SF7">
    <property type="entry name" value="AUSTRALIN, ISOFORM A-RELATED"/>
    <property type="match status" value="1"/>
</dbReference>
<keyword evidence="8" id="KW-0131">Cell cycle</keyword>
<dbReference type="Gene3D" id="6.10.250.1900">
    <property type="match status" value="1"/>
</dbReference>
<dbReference type="Proteomes" id="UP001190700">
    <property type="component" value="Unassembled WGS sequence"/>
</dbReference>
<dbReference type="GO" id="GO:0051301">
    <property type="term" value="P:cell division"/>
    <property type="evidence" value="ECO:0007669"/>
    <property type="project" value="UniProtKB-KW"/>
</dbReference>
<dbReference type="AlphaFoldDB" id="A0AAE0BHY7"/>
<comment type="subcellular location">
    <subcellularLocation>
        <location evidence="2">Chromosome</location>
        <location evidence="2">Centromere</location>
    </subcellularLocation>
    <subcellularLocation>
        <location evidence="1">Nucleus</location>
    </subcellularLocation>
</comment>
<evidence type="ECO:0000256" key="3">
    <source>
        <dbReference type="ARBA" id="ARBA00009914"/>
    </source>
</evidence>
<evidence type="ECO:0000259" key="11">
    <source>
        <dbReference type="Pfam" id="PF10444"/>
    </source>
</evidence>
<dbReference type="EMBL" id="LGRX02035124">
    <property type="protein sequence ID" value="KAK3236208.1"/>
    <property type="molecule type" value="Genomic_DNA"/>
</dbReference>
<evidence type="ECO:0000256" key="1">
    <source>
        <dbReference type="ARBA" id="ARBA00004123"/>
    </source>
</evidence>
<name>A0AAE0BHY7_9CHLO</name>
<protein>
    <recommendedName>
        <fullName evidence="11">Borealin N-terminal domain-containing protein</fullName>
    </recommendedName>
</protein>
<evidence type="ECO:0000256" key="2">
    <source>
        <dbReference type="ARBA" id="ARBA00004584"/>
    </source>
</evidence>
<dbReference type="InterPro" id="IPR018851">
    <property type="entry name" value="Borealin_N"/>
</dbReference>
<feature type="compositionally biased region" description="Polar residues" evidence="10">
    <location>
        <begin position="162"/>
        <end position="174"/>
    </location>
</feature>
<evidence type="ECO:0000313" key="13">
    <source>
        <dbReference type="Proteomes" id="UP001190700"/>
    </source>
</evidence>
<organism evidence="12 13">
    <name type="scientific">Cymbomonas tetramitiformis</name>
    <dbReference type="NCBI Taxonomy" id="36881"/>
    <lineage>
        <taxon>Eukaryota</taxon>
        <taxon>Viridiplantae</taxon>
        <taxon>Chlorophyta</taxon>
        <taxon>Pyramimonadophyceae</taxon>
        <taxon>Pyramimonadales</taxon>
        <taxon>Pyramimonadaceae</taxon>
        <taxon>Cymbomonas</taxon>
    </lineage>
</organism>
<comment type="caution">
    <text evidence="12">The sequence shown here is derived from an EMBL/GenBank/DDBJ whole genome shotgun (WGS) entry which is preliminary data.</text>
</comment>
<feature type="domain" description="Borealin N-terminal" evidence="11">
    <location>
        <begin position="14"/>
        <end position="65"/>
    </location>
</feature>
<dbReference type="PANTHER" id="PTHR16040">
    <property type="entry name" value="AUSTRALIN, ISOFORM A-RELATED"/>
    <property type="match status" value="1"/>
</dbReference>
<reference evidence="12 13" key="1">
    <citation type="journal article" date="2015" name="Genome Biol. Evol.">
        <title>Comparative Genomics of a Bacterivorous Green Alga Reveals Evolutionary Causalities and Consequences of Phago-Mixotrophic Mode of Nutrition.</title>
        <authorList>
            <person name="Burns J.A."/>
            <person name="Paasch A."/>
            <person name="Narechania A."/>
            <person name="Kim E."/>
        </authorList>
    </citation>
    <scope>NUCLEOTIDE SEQUENCE [LARGE SCALE GENOMIC DNA]</scope>
    <source>
        <strain evidence="12 13">PLY_AMNH</strain>
    </source>
</reference>
<keyword evidence="6" id="KW-0498">Mitosis</keyword>
<comment type="similarity">
    <text evidence="3">Belongs to the borealin family.</text>
</comment>
<evidence type="ECO:0000256" key="9">
    <source>
        <dbReference type="ARBA" id="ARBA00023328"/>
    </source>
</evidence>
<keyword evidence="4" id="KW-0158">Chromosome</keyword>
<feature type="region of interest" description="Disordered" evidence="10">
    <location>
        <begin position="121"/>
        <end position="176"/>
    </location>
</feature>